<dbReference type="Gene3D" id="2.60.40.1090">
    <property type="entry name" value="Fimbrial-type adhesion domain"/>
    <property type="match status" value="1"/>
</dbReference>
<keyword evidence="3" id="KW-1185">Reference proteome</keyword>
<feature type="domain" description="Fimbrial-type adhesion" evidence="1">
    <location>
        <begin position="35"/>
        <end position="180"/>
    </location>
</feature>
<dbReference type="Proteomes" id="UP000323234">
    <property type="component" value="Chromosome"/>
</dbReference>
<dbReference type="EMBL" id="CP126604">
    <property type="protein sequence ID" value="XBN41840.1"/>
    <property type="molecule type" value="Genomic_DNA"/>
</dbReference>
<dbReference type="Pfam" id="PF00419">
    <property type="entry name" value="Fimbrial"/>
    <property type="match status" value="1"/>
</dbReference>
<dbReference type="GO" id="GO:0009289">
    <property type="term" value="C:pilus"/>
    <property type="evidence" value="ECO:0007669"/>
    <property type="project" value="InterPro"/>
</dbReference>
<dbReference type="PANTHER" id="PTHR33420">
    <property type="entry name" value="FIMBRIAL SUBUNIT ELFA-RELATED"/>
    <property type="match status" value="1"/>
</dbReference>
<proteinExistence type="predicted"/>
<evidence type="ECO:0000259" key="1">
    <source>
        <dbReference type="Pfam" id="PF00419"/>
    </source>
</evidence>
<dbReference type="PANTHER" id="PTHR33420:SF26">
    <property type="entry name" value="FIMBRIAL SUBUNIT"/>
    <property type="match status" value="1"/>
</dbReference>
<name>A0AAU7J7A3_9ENTR</name>
<accession>A0AAU7J7A3</accession>
<organism evidence="2 3">
    <name type="scientific">Enterobacter dykesii</name>
    <dbReference type="NCBI Taxonomy" id="2797506"/>
    <lineage>
        <taxon>Bacteria</taxon>
        <taxon>Pseudomonadati</taxon>
        <taxon>Pseudomonadota</taxon>
        <taxon>Gammaproteobacteria</taxon>
        <taxon>Enterobacterales</taxon>
        <taxon>Enterobacteriaceae</taxon>
        <taxon>Enterobacter</taxon>
    </lineage>
</organism>
<evidence type="ECO:0000313" key="2">
    <source>
        <dbReference type="EMBL" id="XBN41840.1"/>
    </source>
</evidence>
<gene>
    <name evidence="2" type="ORF">F0320_10820</name>
</gene>
<dbReference type="GO" id="GO:0043709">
    <property type="term" value="P:cell adhesion involved in single-species biofilm formation"/>
    <property type="evidence" value="ECO:0007669"/>
    <property type="project" value="TreeGrafter"/>
</dbReference>
<dbReference type="InterPro" id="IPR008966">
    <property type="entry name" value="Adhesion_dom_sf"/>
</dbReference>
<reference evidence="2" key="1">
    <citation type="submission" date="2023-05" db="EMBL/GenBank/DDBJ databases">
        <title>Complete genome sequence data from fresh produce 2nd batch.</title>
        <authorList>
            <person name="Stein M."/>
            <person name="Cho G.-S."/>
            <person name="Brinks E."/>
            <person name="Franz C.M.A.P."/>
        </authorList>
    </citation>
    <scope>NUCLEOTIDE SEQUENCE [LARGE SCALE GENOMIC DNA]</scope>
    <source>
        <strain evidence="2">E1</strain>
    </source>
</reference>
<sequence length="181" mass="19253">MNSHRMKITCWGAVALILLAGLSVKPALALEDNLHFSGTLTSAPCGLDPLTTDLSVDFDMIMEPDLYAYARTKGVPFTITLTDCDLSIASKASITFKGTESTELPGLLAVTGEAAGIAIGVETEDGIAIPFNKPTPEHVLNSGDNTFTLMAYIQGEPTHLRQETITPGNFTAVSTFMLAYP</sequence>
<dbReference type="SUPFAM" id="SSF49401">
    <property type="entry name" value="Bacterial adhesins"/>
    <property type="match status" value="1"/>
</dbReference>
<dbReference type="InterPro" id="IPR036937">
    <property type="entry name" value="Adhesion_dom_fimbrial_sf"/>
</dbReference>
<dbReference type="KEGG" id="edy:F0320_10820"/>
<protein>
    <submittedName>
        <fullName evidence="2">Fimbrial protein</fullName>
    </submittedName>
</protein>
<dbReference type="AlphaFoldDB" id="A0AAU7J7A3"/>
<dbReference type="RefSeq" id="WP_240168050.1">
    <property type="nucleotide sequence ID" value="NZ_CP126604.1"/>
</dbReference>
<evidence type="ECO:0000313" key="3">
    <source>
        <dbReference type="Proteomes" id="UP000323234"/>
    </source>
</evidence>
<dbReference type="InterPro" id="IPR050263">
    <property type="entry name" value="Bact_Fimbrial_Adh_Pro"/>
</dbReference>
<dbReference type="InterPro" id="IPR000259">
    <property type="entry name" value="Adhesion_dom_fimbrial"/>
</dbReference>